<protein>
    <submittedName>
        <fullName evidence="2">Toll-Interleukin receptor</fullName>
    </submittedName>
</protein>
<organism evidence="2">
    <name type="scientific">Colwellia sp. C1</name>
    <dbReference type="NCBI Taxonomy" id="1737566"/>
    <lineage>
        <taxon>Bacteria</taxon>
        <taxon>Pseudomonadati</taxon>
        <taxon>Pseudomonadota</taxon>
        <taxon>Gammaproteobacteria</taxon>
        <taxon>Alteromonadales</taxon>
        <taxon>Colwelliaceae</taxon>
        <taxon>Colwellia</taxon>
    </lineage>
</organism>
<keyword evidence="2" id="KW-0675">Receptor</keyword>
<dbReference type="InterPro" id="IPR035897">
    <property type="entry name" value="Toll_tir_struct_dom_sf"/>
</dbReference>
<evidence type="ECO:0000259" key="1">
    <source>
        <dbReference type="PROSITE" id="PS50104"/>
    </source>
</evidence>
<dbReference type="SUPFAM" id="SSF52200">
    <property type="entry name" value="Toll/Interleukin receptor TIR domain"/>
    <property type="match status" value="1"/>
</dbReference>
<dbReference type="Gene3D" id="3.40.50.10140">
    <property type="entry name" value="Toll/interleukin-1 receptor homology (TIR) domain"/>
    <property type="match status" value="1"/>
</dbReference>
<dbReference type="InterPro" id="IPR000157">
    <property type="entry name" value="TIR_dom"/>
</dbReference>
<dbReference type="AlphaFoldDB" id="A0A0P0KX95"/>
<dbReference type="EMBL" id="KT428294">
    <property type="protein sequence ID" value="ALK44209.1"/>
    <property type="molecule type" value="Genomic_DNA"/>
</dbReference>
<name>A0A0P0KX95_9GAMM</name>
<dbReference type="GO" id="GO:0007165">
    <property type="term" value="P:signal transduction"/>
    <property type="evidence" value="ECO:0007669"/>
    <property type="project" value="InterPro"/>
</dbReference>
<dbReference type="Pfam" id="PF13676">
    <property type="entry name" value="TIR_2"/>
    <property type="match status" value="1"/>
</dbReference>
<sequence>MSIFLSYAYRDNDVIQKVRNHLVHNQIDVFDDRNDIAAGASLIRSINDAIDHSDTLLFFISGNSEKSIWMSQEISLAINKKMNGGEATLIPILLEKNAKTPFFLKDYLYLDLTDESNFDAVMDK</sequence>
<accession>A0A0P0KX95</accession>
<proteinExistence type="predicted"/>
<feature type="domain" description="TIR" evidence="1">
    <location>
        <begin position="1"/>
        <end position="124"/>
    </location>
</feature>
<evidence type="ECO:0000313" key="2">
    <source>
        <dbReference type="EMBL" id="ALK44209.1"/>
    </source>
</evidence>
<dbReference type="PROSITE" id="PS50104">
    <property type="entry name" value="TIR"/>
    <property type="match status" value="1"/>
</dbReference>
<reference evidence="2" key="1">
    <citation type="submission" date="2015-08" db="EMBL/GenBank/DDBJ databases">
        <title>Partial sequence of psychrophilic Colwellia sp.</title>
        <authorList>
            <person name="Pankowski J.A."/>
            <person name="Leong J.S."/>
            <person name="Nano F.E."/>
        </authorList>
    </citation>
    <scope>NUCLEOTIDE SEQUENCE</scope>
    <source>
        <strain evidence="2">C1</strain>
    </source>
</reference>